<sequence>MESVRSQLAHSPPEKGVAKGKAKSKKPPLKKAKKPVLKRKRRLTSQVWNYFDILDKPKKENCPDNENDPENPDDDEENDPENPDEIEDDEPEKCKCKKCGQVYLSDSKYGTGNLKRHLLVCLKNQTMDIGHMLVSKNGALQLAKFDPDSSNGAEEIDVVVDKIRECVKYMKGSQARKQKLLECVAQYSLDSKRGLRQDVPTRWNSTYLMLASAIYYRRAFCQLQLSDSNFKHCPSQEEWGRAEKICQFLKVFYDATCIFSGSKYPTSNLYFPKVCAIQFLLNKEMNSTDPFMRRMASQMMVKFEKYWSEHSVILAIAVIFDPRFKFQLVEYSYGKLYVESSSEVYTQCTRIREKLFGLFNEYQSKASYKPDVVQGNVVLENQGEFIESDLFSIGTYVCKTLSGGGPADYVCKTLSGGGGPADYVCKTLSGGGPADWNLCLRRVVELKLAVLHKDSGLILGDLKAEVKSFNMQYFPKLPSKVDVARDELHQIQALSCSNPHDAGNTICEKEKKALGDRKSKFISPEASSHTLRNKVLCFVDRQGVRLEDPTPISDEILDYYTGLLGTTFQSNGNAIVELITSITVQVHEDWWEGFNKRR</sequence>
<feature type="region of interest" description="Disordered" evidence="5">
    <location>
        <begin position="1"/>
        <end position="43"/>
    </location>
</feature>
<dbReference type="PANTHER" id="PTHR23272:SF167">
    <property type="entry name" value="ZINC FINGER BED DOMAIN-CONTAINING PROTEIN RICESLEEPER 2-LIKE"/>
    <property type="match status" value="1"/>
</dbReference>
<dbReference type="AlphaFoldDB" id="A0AAV6LDM0"/>
<evidence type="ECO:0000256" key="3">
    <source>
        <dbReference type="ARBA" id="ARBA00022833"/>
    </source>
</evidence>
<keyword evidence="3" id="KW-0862">Zinc</keyword>
<dbReference type="GO" id="GO:0003677">
    <property type="term" value="F:DNA binding"/>
    <property type="evidence" value="ECO:0007669"/>
    <property type="project" value="InterPro"/>
</dbReference>
<dbReference type="PROSITE" id="PS50808">
    <property type="entry name" value="ZF_BED"/>
    <property type="match status" value="1"/>
</dbReference>
<evidence type="ECO:0000256" key="2">
    <source>
        <dbReference type="ARBA" id="ARBA00022771"/>
    </source>
</evidence>
<dbReference type="Proteomes" id="UP000823749">
    <property type="component" value="Chromosome 2"/>
</dbReference>
<feature type="compositionally biased region" description="Acidic residues" evidence="5">
    <location>
        <begin position="63"/>
        <end position="91"/>
    </location>
</feature>
<accession>A0AAV6LDM0</accession>
<dbReference type="SMART" id="SM00614">
    <property type="entry name" value="ZnF_BED"/>
    <property type="match status" value="1"/>
</dbReference>
<dbReference type="EMBL" id="JACTNZ010000002">
    <property type="protein sequence ID" value="KAG5562413.1"/>
    <property type="molecule type" value="Genomic_DNA"/>
</dbReference>
<keyword evidence="1" id="KW-0479">Metal-binding</keyword>
<dbReference type="InterPro" id="IPR025525">
    <property type="entry name" value="hAT-like_transposase_RNase-H"/>
</dbReference>
<proteinExistence type="predicted"/>
<evidence type="ECO:0000259" key="6">
    <source>
        <dbReference type="PROSITE" id="PS50808"/>
    </source>
</evidence>
<evidence type="ECO:0000313" key="8">
    <source>
        <dbReference type="Proteomes" id="UP000823749"/>
    </source>
</evidence>
<gene>
    <name evidence="7" type="ORF">RHGRI_005222</name>
</gene>
<dbReference type="SUPFAM" id="SSF53098">
    <property type="entry name" value="Ribonuclease H-like"/>
    <property type="match status" value="1"/>
</dbReference>
<organism evidence="7 8">
    <name type="scientific">Rhododendron griersonianum</name>
    <dbReference type="NCBI Taxonomy" id="479676"/>
    <lineage>
        <taxon>Eukaryota</taxon>
        <taxon>Viridiplantae</taxon>
        <taxon>Streptophyta</taxon>
        <taxon>Embryophyta</taxon>
        <taxon>Tracheophyta</taxon>
        <taxon>Spermatophyta</taxon>
        <taxon>Magnoliopsida</taxon>
        <taxon>eudicotyledons</taxon>
        <taxon>Gunneridae</taxon>
        <taxon>Pentapetalae</taxon>
        <taxon>asterids</taxon>
        <taxon>Ericales</taxon>
        <taxon>Ericaceae</taxon>
        <taxon>Ericoideae</taxon>
        <taxon>Rhodoreae</taxon>
        <taxon>Rhododendron</taxon>
    </lineage>
</organism>
<feature type="compositionally biased region" description="Basic residues" evidence="5">
    <location>
        <begin position="18"/>
        <end position="43"/>
    </location>
</feature>
<protein>
    <recommendedName>
        <fullName evidence="6">BED-type domain-containing protein</fullName>
    </recommendedName>
</protein>
<dbReference type="InterPro" id="IPR003656">
    <property type="entry name" value="Znf_BED"/>
</dbReference>
<reference evidence="7" key="1">
    <citation type="submission" date="2020-08" db="EMBL/GenBank/DDBJ databases">
        <title>Plant Genome Project.</title>
        <authorList>
            <person name="Zhang R.-G."/>
        </authorList>
    </citation>
    <scope>NUCLEOTIDE SEQUENCE</scope>
    <source>
        <strain evidence="7">WSP0</strain>
        <tissue evidence="7">Leaf</tissue>
    </source>
</reference>
<name>A0AAV6LDM0_9ERIC</name>
<feature type="region of interest" description="Disordered" evidence="5">
    <location>
        <begin position="56"/>
        <end position="91"/>
    </location>
</feature>
<comment type="caution">
    <text evidence="7">The sequence shown here is derived from an EMBL/GenBank/DDBJ whole genome shotgun (WGS) entry which is preliminary data.</text>
</comment>
<evidence type="ECO:0000313" key="7">
    <source>
        <dbReference type="EMBL" id="KAG5562413.1"/>
    </source>
</evidence>
<dbReference type="PANTHER" id="PTHR23272">
    <property type="entry name" value="BED FINGER-RELATED"/>
    <property type="match status" value="1"/>
</dbReference>
<evidence type="ECO:0000256" key="1">
    <source>
        <dbReference type="ARBA" id="ARBA00022723"/>
    </source>
</evidence>
<dbReference type="Pfam" id="PF14372">
    <property type="entry name" value="hAT-like_RNase-H"/>
    <property type="match status" value="1"/>
</dbReference>
<keyword evidence="8" id="KW-1185">Reference proteome</keyword>
<keyword evidence="2 4" id="KW-0863">Zinc-finger</keyword>
<evidence type="ECO:0000256" key="4">
    <source>
        <dbReference type="PROSITE-ProRule" id="PRU00027"/>
    </source>
</evidence>
<dbReference type="InterPro" id="IPR012337">
    <property type="entry name" value="RNaseH-like_sf"/>
</dbReference>
<dbReference type="GO" id="GO:0008270">
    <property type="term" value="F:zinc ion binding"/>
    <property type="evidence" value="ECO:0007669"/>
    <property type="project" value="UniProtKB-KW"/>
</dbReference>
<evidence type="ECO:0000256" key="5">
    <source>
        <dbReference type="SAM" id="MobiDB-lite"/>
    </source>
</evidence>
<feature type="domain" description="BED-type" evidence="6">
    <location>
        <begin position="42"/>
        <end position="129"/>
    </location>
</feature>